<organism evidence="1 2">
    <name type="scientific">Acrocarpospora phusangensis</name>
    <dbReference type="NCBI Taxonomy" id="1070424"/>
    <lineage>
        <taxon>Bacteria</taxon>
        <taxon>Bacillati</taxon>
        <taxon>Actinomycetota</taxon>
        <taxon>Actinomycetes</taxon>
        <taxon>Streptosporangiales</taxon>
        <taxon>Streptosporangiaceae</taxon>
        <taxon>Acrocarpospora</taxon>
    </lineage>
</organism>
<name>A0A919QBZ3_9ACTN</name>
<dbReference type="EMBL" id="BOOA01000020">
    <property type="protein sequence ID" value="GIH24613.1"/>
    <property type="molecule type" value="Genomic_DNA"/>
</dbReference>
<dbReference type="AlphaFoldDB" id="A0A919QBZ3"/>
<keyword evidence="2" id="KW-1185">Reference proteome</keyword>
<reference evidence="1" key="1">
    <citation type="submission" date="2021-01" db="EMBL/GenBank/DDBJ databases">
        <title>Whole genome shotgun sequence of Acrocarpospora phusangensis NBRC 108782.</title>
        <authorList>
            <person name="Komaki H."/>
            <person name="Tamura T."/>
        </authorList>
    </citation>
    <scope>NUCLEOTIDE SEQUENCE</scope>
    <source>
        <strain evidence="1">NBRC 108782</strain>
    </source>
</reference>
<dbReference type="Proteomes" id="UP000640052">
    <property type="component" value="Unassembled WGS sequence"/>
</dbReference>
<proteinExistence type="predicted"/>
<sequence length="1058" mass="114585">MTAELLPGLARPKRGVIGTRQLVLIQTLDIARLTSHPVGLIPETFIAVTGMGPVDSNESGKTSFLAAVALLLGDPEWRVGGNGAAGVAALLFEPVTAGIATGASAATEGYIAGIFADPDRIPESAHTVWMKISSSAPYIQVRHAAGVHLARGIDDRERHATAPQVFRSLAGDVLGGGEFAEVLYGRSPRVLAYVASRGQVRSRPSLLKLDAGTFTPEQIGDSLIALTGRATLFERDEEDRRGLAAKQAELNTHRENDRVFTDKEDKILRQVDAREDLRNLIRSAVRLRSASLARSVIDSHARAESAKYLHERDTKVRSRLANDVEFLAGKRTELGSIKGLQQALDKANDDFERAAGAHEQSLQTDGQLAQKEAGLNEQIDETRRAANGYNLATELSAKDAIAKSELLLEAVGEAKGDLKAATEALGEARQAREQAESGQFGSAGEAIRRLEQENIEATSLVASVRLHASHRHTWEARLAPWQDAILIARDDLASALPLLRDRPGTILISEPSEDPDGSQRDRLILPEGIASAPARAAHFLNSLCSQEATGEPIFHVKDESSGIRIVGEFETPIVGHDDLIAHWDRRVADATRAHGGYLSALKQATAHSDLAKLNAERAQAAERLADLLGKKGVAQQQLSAHRTEVMPLLRGARDTMALALKAANKAVDDYTNSLNEINSKLLQAQSALRERDAAIAKYEAAIRPDDTVLAVWGRGLDAALRELGWPGLEVDEEYDVLIDQAEPPVRSVDGGDIERRSASLLLRTANDKLVEAVARFRVYPEAGGAPPTDVADSVAAYLTSRDNAEGPSADLLASTLGVLTGWLDDFAERDASAHDDVLRGRMQRAQVTEFAEAKCRELEEALGVTQGAIRQRASSALDRISQALDSLNRRAPNGLGARLDYSITPPSAPDKKWVCQVTPRWRRNPAGPMLAYDNVTNTAQEKLFSIHLVLAALLAAPDSRGRALILDELGDSLGSEHRREVLDVIAAVAREHGIMILATCQDAIMTEAGPHCREILYFHYPSKSEALNRPTRMFGFDHLGNRVELTAEALMEGRNLFS</sequence>
<evidence type="ECO:0000313" key="1">
    <source>
        <dbReference type="EMBL" id="GIH24613.1"/>
    </source>
</evidence>
<accession>A0A919QBZ3</accession>
<comment type="caution">
    <text evidence="1">The sequence shown here is derived from an EMBL/GenBank/DDBJ whole genome shotgun (WGS) entry which is preliminary data.</text>
</comment>
<gene>
    <name evidence="1" type="ORF">Aph01nite_29230</name>
</gene>
<dbReference type="RefSeq" id="WP_204041367.1">
    <property type="nucleotide sequence ID" value="NZ_BOOA01000020.1"/>
</dbReference>
<evidence type="ECO:0000313" key="2">
    <source>
        <dbReference type="Proteomes" id="UP000640052"/>
    </source>
</evidence>
<protein>
    <submittedName>
        <fullName evidence="1">Uncharacterized protein</fullName>
    </submittedName>
</protein>